<comment type="caution">
    <text evidence="6">The sequence shown here is derived from an EMBL/GenBank/DDBJ whole genome shotgun (WGS) entry which is preliminary data.</text>
</comment>
<protein>
    <submittedName>
        <fullName evidence="6">Bile acid:Na+ symporter, BASS family</fullName>
    </submittedName>
</protein>
<keyword evidence="3 5" id="KW-1133">Transmembrane helix</keyword>
<accession>A0AAD4FQE7</accession>
<feature type="transmembrane region" description="Helical" evidence="5">
    <location>
        <begin position="31"/>
        <end position="50"/>
    </location>
</feature>
<dbReference type="PANTHER" id="PTHR10361:SF28">
    <property type="entry name" value="P3 PROTEIN-RELATED"/>
    <property type="match status" value="1"/>
</dbReference>
<keyword evidence="4 5" id="KW-0472">Membrane</keyword>
<dbReference type="Pfam" id="PF01758">
    <property type="entry name" value="SBF"/>
    <property type="match status" value="1"/>
</dbReference>
<gene>
    <name evidence="6" type="ORF">PCIT_b1140</name>
</gene>
<dbReference type="AlphaFoldDB" id="A0AAD4FQE7"/>
<evidence type="ECO:0000256" key="4">
    <source>
        <dbReference type="ARBA" id="ARBA00023136"/>
    </source>
</evidence>
<evidence type="ECO:0000256" key="3">
    <source>
        <dbReference type="ARBA" id="ARBA00022989"/>
    </source>
</evidence>
<feature type="transmembrane region" description="Helical" evidence="5">
    <location>
        <begin position="156"/>
        <end position="173"/>
    </location>
</feature>
<reference evidence="6" key="2">
    <citation type="submission" date="2015-03" db="EMBL/GenBank/DDBJ databases">
        <title>Genome sequence of Pseudoalteromonas citrea.</title>
        <authorList>
            <person name="Xie B.-B."/>
            <person name="Rong J.-C."/>
            <person name="Qin Q.-L."/>
            <person name="Zhang Y.-Z."/>
        </authorList>
    </citation>
    <scope>NUCLEOTIDE SEQUENCE</scope>
    <source>
        <strain evidence="6">DSM 8771</strain>
    </source>
</reference>
<dbReference type="RefSeq" id="WP_010366556.1">
    <property type="nucleotide sequence ID" value="NZ_AHBZ03000027.1"/>
</dbReference>
<evidence type="ECO:0000256" key="5">
    <source>
        <dbReference type="SAM" id="Phobius"/>
    </source>
</evidence>
<evidence type="ECO:0000313" key="7">
    <source>
        <dbReference type="Proteomes" id="UP000016487"/>
    </source>
</evidence>
<sequence length="310" mass="33200">MALTLQLFPIWAILFSTIAFAFPQYFIGLKGMIVPLLMMIMLTMGLTLTLKDFSRATQNKKAILIGVLLQFSVMPILAFLLAKGMEFDTPSLIGMVLVGTVAGGTASNVLCYLAKGDVALSITMTAISTLLGVALTPLLTTLLIGELVDIPMMDMLISLLKIVLLPVAVGVMLNRYCHKLITKSLPVLPLLSMFAIVVIIAVVVALNQSKLATIGLFVMLAVVLHNGIGLLLGYFISKRLGCSEQVCRTIAFEVGMQNSGLAVALAMKFFTPSAAVAGSLFSIWHNVSGSVLASHWQKSPPSNNKSNELK</sequence>
<dbReference type="PANTHER" id="PTHR10361">
    <property type="entry name" value="SODIUM-BILE ACID COTRANSPORTER"/>
    <property type="match status" value="1"/>
</dbReference>
<feature type="transmembrane region" description="Helical" evidence="5">
    <location>
        <begin position="212"/>
        <end position="236"/>
    </location>
</feature>
<dbReference type="EMBL" id="AHBZ03000027">
    <property type="protein sequence ID" value="KAF7765016.1"/>
    <property type="molecule type" value="Genomic_DNA"/>
</dbReference>
<dbReference type="Proteomes" id="UP000016487">
    <property type="component" value="Unassembled WGS sequence"/>
</dbReference>
<evidence type="ECO:0000313" key="6">
    <source>
        <dbReference type="EMBL" id="KAF7765016.1"/>
    </source>
</evidence>
<proteinExistence type="predicted"/>
<evidence type="ECO:0000256" key="2">
    <source>
        <dbReference type="ARBA" id="ARBA00022692"/>
    </source>
</evidence>
<evidence type="ECO:0000256" key="1">
    <source>
        <dbReference type="ARBA" id="ARBA00004141"/>
    </source>
</evidence>
<dbReference type="InterPro" id="IPR038770">
    <property type="entry name" value="Na+/solute_symporter_sf"/>
</dbReference>
<comment type="subcellular location">
    <subcellularLocation>
        <location evidence="1">Membrane</location>
        <topology evidence="1">Multi-pass membrane protein</topology>
    </subcellularLocation>
</comment>
<keyword evidence="2 5" id="KW-0812">Transmembrane</keyword>
<dbReference type="Gene3D" id="1.20.1530.20">
    <property type="match status" value="1"/>
</dbReference>
<feature type="transmembrane region" description="Helical" evidence="5">
    <location>
        <begin position="93"/>
        <end position="113"/>
    </location>
</feature>
<feature type="transmembrane region" description="Helical" evidence="5">
    <location>
        <begin position="185"/>
        <end position="206"/>
    </location>
</feature>
<dbReference type="InterPro" id="IPR002657">
    <property type="entry name" value="BilAc:Na_symport/Acr3"/>
</dbReference>
<organism evidence="6 7">
    <name type="scientific">Pseudoalteromonas citrea</name>
    <dbReference type="NCBI Taxonomy" id="43655"/>
    <lineage>
        <taxon>Bacteria</taxon>
        <taxon>Pseudomonadati</taxon>
        <taxon>Pseudomonadota</taxon>
        <taxon>Gammaproteobacteria</taxon>
        <taxon>Alteromonadales</taxon>
        <taxon>Pseudoalteromonadaceae</taxon>
        <taxon>Pseudoalteromonas</taxon>
    </lineage>
</organism>
<name>A0AAD4FQE7_9GAMM</name>
<dbReference type="GO" id="GO:0016020">
    <property type="term" value="C:membrane"/>
    <property type="evidence" value="ECO:0007669"/>
    <property type="project" value="UniProtKB-SubCell"/>
</dbReference>
<feature type="transmembrane region" description="Helical" evidence="5">
    <location>
        <begin position="120"/>
        <end position="144"/>
    </location>
</feature>
<dbReference type="InterPro" id="IPR004710">
    <property type="entry name" value="Bilac:Na_transpt"/>
</dbReference>
<reference evidence="6" key="1">
    <citation type="journal article" date="2012" name="J. Bacteriol.">
        <title>Genome sequences of type strains of seven species of the marine bacterium Pseudoalteromonas.</title>
        <authorList>
            <person name="Xie B.B."/>
            <person name="Shu Y.L."/>
            <person name="Qin Q.L."/>
            <person name="Rong J.C."/>
            <person name="Zhang X.Y."/>
            <person name="Chen X.L."/>
            <person name="Shi M."/>
            <person name="He H.L."/>
            <person name="Zhou B.C."/>
            <person name="Zhang Y.Z."/>
        </authorList>
    </citation>
    <scope>NUCLEOTIDE SEQUENCE</scope>
    <source>
        <strain evidence="6">DSM 8771</strain>
    </source>
</reference>
<feature type="transmembrane region" description="Helical" evidence="5">
    <location>
        <begin position="62"/>
        <end position="81"/>
    </location>
</feature>